<feature type="chain" id="PRO_5025632247" evidence="7">
    <location>
        <begin position="20"/>
        <end position="174"/>
    </location>
</feature>
<dbReference type="RefSeq" id="XP_011607304.2">
    <property type="nucleotide sequence ID" value="XM_011609002.2"/>
</dbReference>
<evidence type="ECO:0000313" key="8">
    <source>
        <dbReference type="Ensembl" id="ENSTRUP00000081696.1"/>
    </source>
</evidence>
<proteinExistence type="inferred from homology"/>
<keyword evidence="9" id="KW-1185">Reference proteome</keyword>
<evidence type="ECO:0000256" key="4">
    <source>
        <dbReference type="ARBA" id="ARBA00022729"/>
    </source>
</evidence>
<evidence type="ECO:0000256" key="1">
    <source>
        <dbReference type="ARBA" id="ARBA00004613"/>
    </source>
</evidence>
<dbReference type="GeneID" id="100049626"/>
<accession>A0A674P763</accession>
<keyword evidence="4 7" id="KW-0732">Signal</keyword>
<dbReference type="Ensembl" id="ENSTRUT00000071970.1">
    <property type="protein sequence ID" value="ENSTRUP00000081696.1"/>
    <property type="gene ID" value="ENSTRUG00000015852.3"/>
</dbReference>
<gene>
    <name evidence="8" type="primary">npvf</name>
</gene>
<keyword evidence="3" id="KW-0964">Secreted</keyword>
<dbReference type="PANTHER" id="PTHR14403">
    <property type="entry name" value="RFAMIDE PEPTIDE GONADOTROPIN INHIBITORY HORMONE"/>
    <property type="match status" value="1"/>
</dbReference>
<name>A0A674P763_TAKRU</name>
<evidence type="ECO:0000256" key="7">
    <source>
        <dbReference type="SAM" id="SignalP"/>
    </source>
</evidence>
<dbReference type="GO" id="GO:0005102">
    <property type="term" value="F:signaling receptor binding"/>
    <property type="evidence" value="ECO:0007669"/>
    <property type="project" value="TreeGrafter"/>
</dbReference>
<comment type="similarity">
    <text evidence="2">Belongs to the FARP (FMRFamide related peptide) family.</text>
</comment>
<dbReference type="GeneTree" id="ENSGT00390000003271"/>
<dbReference type="GO" id="GO:0005576">
    <property type="term" value="C:extracellular region"/>
    <property type="evidence" value="ECO:0007669"/>
    <property type="project" value="UniProtKB-SubCell"/>
</dbReference>
<dbReference type="OMA" id="LNTGLHW"/>
<dbReference type="GO" id="GO:0032277">
    <property type="term" value="P:negative regulation of gonadotropin secretion"/>
    <property type="evidence" value="ECO:0007669"/>
    <property type="project" value="TreeGrafter"/>
</dbReference>
<feature type="signal peptide" evidence="7">
    <location>
        <begin position="1"/>
        <end position="19"/>
    </location>
</feature>
<sequence>MLVTAFLAMLLMIAGIGGAAETDLQVNGKLNDRTLSSREGRHNVRKQLRHQIKSNILRSLDMERINIQVSPTSGKVSLPTIVRLYPPTLQPHHQHVNMPMRFGRDGVQGGDHVPNLNPKMPQRFGRSWKVIRLCEDCSKVQGVLKHQVRYDRNGQSLIRTLVNAQLLKTGLHWT</sequence>
<dbReference type="InterPro" id="IPR026297">
    <property type="entry name" value="FMRFamide-related/fGRP"/>
</dbReference>
<reference evidence="8" key="2">
    <citation type="submission" date="2025-08" db="UniProtKB">
        <authorList>
            <consortium name="Ensembl"/>
        </authorList>
    </citation>
    <scope>IDENTIFICATION</scope>
</reference>
<keyword evidence="5" id="KW-0027">Amidation</keyword>
<evidence type="ECO:0000313" key="9">
    <source>
        <dbReference type="Proteomes" id="UP000005226"/>
    </source>
</evidence>
<dbReference type="AlphaFoldDB" id="A0A674P763"/>
<dbReference type="GO" id="GO:0007218">
    <property type="term" value="P:neuropeptide signaling pathway"/>
    <property type="evidence" value="ECO:0007669"/>
    <property type="project" value="UniProtKB-KW"/>
</dbReference>
<evidence type="ECO:0000256" key="6">
    <source>
        <dbReference type="ARBA" id="ARBA00023320"/>
    </source>
</evidence>
<dbReference type="PANTHER" id="PTHR14403:SF6">
    <property type="entry name" value="PRO-FMRFAMIDE-RELATED NEUROPEPTIDE VF"/>
    <property type="match status" value="1"/>
</dbReference>
<comment type="subcellular location">
    <subcellularLocation>
        <location evidence="1">Secreted</location>
    </subcellularLocation>
</comment>
<dbReference type="Proteomes" id="UP000005226">
    <property type="component" value="Chromosome 12"/>
</dbReference>
<protein>
    <submittedName>
        <fullName evidence="8">Neuropeptide VF</fullName>
    </submittedName>
</protein>
<evidence type="ECO:0000256" key="2">
    <source>
        <dbReference type="ARBA" id="ARBA00006356"/>
    </source>
</evidence>
<evidence type="ECO:0000256" key="3">
    <source>
        <dbReference type="ARBA" id="ARBA00022525"/>
    </source>
</evidence>
<reference evidence="8" key="3">
    <citation type="submission" date="2025-09" db="UniProtKB">
        <authorList>
            <consortium name="Ensembl"/>
        </authorList>
    </citation>
    <scope>IDENTIFICATION</scope>
</reference>
<evidence type="ECO:0000256" key="5">
    <source>
        <dbReference type="ARBA" id="ARBA00022815"/>
    </source>
</evidence>
<reference evidence="8 9" key="1">
    <citation type="journal article" date="2011" name="Genome Biol. Evol.">
        <title>Integration of the genetic map and genome assembly of fugu facilitates insights into distinct features of genome evolution in teleosts and mammals.</title>
        <authorList>
            <person name="Kai W."/>
            <person name="Kikuchi K."/>
            <person name="Tohari S."/>
            <person name="Chew A.K."/>
            <person name="Tay A."/>
            <person name="Fujiwara A."/>
            <person name="Hosoya S."/>
            <person name="Suetake H."/>
            <person name="Naruse K."/>
            <person name="Brenner S."/>
            <person name="Suzuki Y."/>
            <person name="Venkatesh B."/>
        </authorList>
    </citation>
    <scope>NUCLEOTIDE SEQUENCE [LARGE SCALE GENOMIC DNA]</scope>
</reference>
<keyword evidence="6" id="KW-0527">Neuropeptide</keyword>
<dbReference type="OrthoDB" id="8834619at2759"/>
<organism evidence="8 9">
    <name type="scientific">Takifugu rubripes</name>
    <name type="common">Japanese pufferfish</name>
    <name type="synonym">Fugu rubripes</name>
    <dbReference type="NCBI Taxonomy" id="31033"/>
    <lineage>
        <taxon>Eukaryota</taxon>
        <taxon>Metazoa</taxon>
        <taxon>Chordata</taxon>
        <taxon>Craniata</taxon>
        <taxon>Vertebrata</taxon>
        <taxon>Euteleostomi</taxon>
        <taxon>Actinopterygii</taxon>
        <taxon>Neopterygii</taxon>
        <taxon>Teleostei</taxon>
        <taxon>Neoteleostei</taxon>
        <taxon>Acanthomorphata</taxon>
        <taxon>Eupercaria</taxon>
        <taxon>Tetraodontiformes</taxon>
        <taxon>Tetradontoidea</taxon>
        <taxon>Tetraodontidae</taxon>
        <taxon>Takifugu</taxon>
    </lineage>
</organism>
<dbReference type="InParanoid" id="A0A674P763"/>